<feature type="region of interest" description="Disordered" evidence="3">
    <location>
        <begin position="78"/>
        <end position="119"/>
    </location>
</feature>
<dbReference type="Pfam" id="PF00542">
    <property type="entry name" value="Ribosomal_L12"/>
    <property type="match status" value="1"/>
</dbReference>
<accession>B1X3C1</accession>
<dbReference type="GO" id="GO:0006412">
    <property type="term" value="P:translation"/>
    <property type="evidence" value="ECO:0007669"/>
    <property type="project" value="InterPro"/>
</dbReference>
<keyword evidence="2" id="KW-0687">Ribonucleoprotein</keyword>
<geneLocation type="plasmid" evidence="6">
    <name>C</name>
</geneLocation>
<sequence length="203" mass="22616">MTKKLEKLLEQREKINARIQKARARETAQKRKEDTRRKILLGALVIEMMDKGELDDGVIMKRLEGFLTRDIDRKLFDFPVQGDSDSTETTSDKKPTSSKKTTESKGAKKGSSASQSSEGKIADLIRTEVEGSSVEIILEEYPSDQKMAILRTVREVTNLGLKEAKDLIESTPCVIHKTTQSSADGAKKKLEKFGAKVSLKVDS</sequence>
<keyword evidence="6" id="KW-1185">Reference proteome</keyword>
<evidence type="ECO:0000256" key="2">
    <source>
        <dbReference type="ARBA" id="ARBA00023274"/>
    </source>
</evidence>
<feature type="compositionally biased region" description="Basic and acidic residues" evidence="3">
    <location>
        <begin position="90"/>
        <end position="106"/>
    </location>
</feature>
<reference evidence="5 6" key="1">
    <citation type="journal article" date="2008" name="Proc. Natl. Acad. Sci. U.S.A.">
        <title>The genome of Cyanothece 51142, a unicellular diazotrophic cyanobacterium important in the marine nitrogen cycle.</title>
        <authorList>
            <person name="Welsh E.A."/>
            <person name="Liberton M."/>
            <person name="Stoeckel J."/>
            <person name="Loh T."/>
            <person name="Elvitigala T."/>
            <person name="Wang C."/>
            <person name="Wollam A."/>
            <person name="Fulton R.S."/>
            <person name="Clifton S.W."/>
            <person name="Jacobs J.M."/>
            <person name="Aurora R."/>
            <person name="Ghosh B.K."/>
            <person name="Sherman L.A."/>
            <person name="Smith R.D."/>
            <person name="Wilson R.K."/>
            <person name="Pakrasi H.B."/>
        </authorList>
    </citation>
    <scope>NUCLEOTIDE SEQUENCE [LARGE SCALE GENOMIC DNA]</scope>
    <source>
        <strain evidence="6">ATCC 51142 / BH68</strain>
        <plasmid evidence="6">C</plasmid>
    </source>
</reference>
<name>B1X3C1_CROS5</name>
<dbReference type="GO" id="GO:0003735">
    <property type="term" value="F:structural constituent of ribosome"/>
    <property type="evidence" value="ECO:0007669"/>
    <property type="project" value="InterPro"/>
</dbReference>
<dbReference type="InterPro" id="IPR000206">
    <property type="entry name" value="Ribosomal_bL12"/>
</dbReference>
<dbReference type="InterPro" id="IPR013823">
    <property type="entry name" value="Ribosomal_bL12_C"/>
</dbReference>
<dbReference type="Proteomes" id="UP000001203">
    <property type="component" value="Plasmid pC"/>
</dbReference>
<feature type="compositionally biased region" description="Low complexity" evidence="3">
    <location>
        <begin position="109"/>
        <end position="119"/>
    </location>
</feature>
<dbReference type="HOGENOM" id="CLU_1560415_0_0_3"/>
<feature type="domain" description="Large ribosomal subunit protein bL12 C-terminal" evidence="4">
    <location>
        <begin position="135"/>
        <end position="200"/>
    </location>
</feature>
<evidence type="ECO:0000256" key="1">
    <source>
        <dbReference type="ARBA" id="ARBA00022980"/>
    </source>
</evidence>
<dbReference type="CDD" id="cd00387">
    <property type="entry name" value="Ribosomal_L7_L12"/>
    <property type="match status" value="1"/>
</dbReference>
<proteinExistence type="predicted"/>
<keyword evidence="1 5" id="KW-0689">Ribosomal protein</keyword>
<dbReference type="RefSeq" id="WP_009547968.1">
    <property type="nucleotide sequence ID" value="NC_010542.1"/>
</dbReference>
<dbReference type="OrthoDB" id="9811748at2"/>
<dbReference type="PANTHER" id="PTHR45987:SF4">
    <property type="entry name" value="LARGE RIBOSOMAL SUBUNIT PROTEIN BL12M"/>
    <property type="match status" value="1"/>
</dbReference>
<dbReference type="SUPFAM" id="SSF54736">
    <property type="entry name" value="ClpS-like"/>
    <property type="match status" value="1"/>
</dbReference>
<dbReference type="EMBL" id="CP000810">
    <property type="protein sequence ID" value="ACB54632.1"/>
    <property type="molecule type" value="Genomic_DNA"/>
</dbReference>
<organism evidence="5 6">
    <name type="scientific">Crocosphaera subtropica (strain ATCC 51142 / BH68)</name>
    <name type="common">Cyanothece sp. (strain ATCC 51142)</name>
    <dbReference type="NCBI Taxonomy" id="43989"/>
    <lineage>
        <taxon>Bacteria</taxon>
        <taxon>Bacillati</taxon>
        <taxon>Cyanobacteriota</taxon>
        <taxon>Cyanophyceae</taxon>
        <taxon>Oscillatoriophycideae</taxon>
        <taxon>Chroococcales</taxon>
        <taxon>Aphanothecaceae</taxon>
        <taxon>Crocosphaera</taxon>
        <taxon>Crocosphaera subtropica</taxon>
    </lineage>
</organism>
<evidence type="ECO:0000256" key="3">
    <source>
        <dbReference type="SAM" id="MobiDB-lite"/>
    </source>
</evidence>
<dbReference type="Gene3D" id="3.30.1390.10">
    <property type="match status" value="1"/>
</dbReference>
<keyword evidence="5" id="KW-0614">Plasmid</keyword>
<gene>
    <name evidence="5" type="ordered locus">cce_5286</name>
</gene>
<evidence type="ECO:0000313" key="5">
    <source>
        <dbReference type="EMBL" id="ACB54632.1"/>
    </source>
</evidence>
<dbReference type="AlphaFoldDB" id="B1X3C1"/>
<evidence type="ECO:0000313" key="6">
    <source>
        <dbReference type="Proteomes" id="UP000001203"/>
    </source>
</evidence>
<dbReference type="PANTHER" id="PTHR45987">
    <property type="entry name" value="39S RIBOSOMAL PROTEIN L12"/>
    <property type="match status" value="1"/>
</dbReference>
<dbReference type="GO" id="GO:0022625">
    <property type="term" value="C:cytosolic large ribosomal subunit"/>
    <property type="evidence" value="ECO:0007669"/>
    <property type="project" value="TreeGrafter"/>
</dbReference>
<dbReference type="KEGG" id="cyt:cce_5286"/>
<evidence type="ECO:0000259" key="4">
    <source>
        <dbReference type="Pfam" id="PF00542"/>
    </source>
</evidence>
<protein>
    <submittedName>
        <fullName evidence="5">50S ribosomal protein L7/L12-like protein</fullName>
    </submittedName>
</protein>
<dbReference type="InterPro" id="IPR014719">
    <property type="entry name" value="Ribosomal_bL12_C/ClpS-like"/>
</dbReference>
<dbReference type="GO" id="GO:0003729">
    <property type="term" value="F:mRNA binding"/>
    <property type="evidence" value="ECO:0007669"/>
    <property type="project" value="TreeGrafter"/>
</dbReference>